<feature type="compositionally biased region" description="Basic residues" evidence="4">
    <location>
        <begin position="80"/>
        <end position="91"/>
    </location>
</feature>
<dbReference type="Proteomes" id="UP001209540">
    <property type="component" value="Unassembled WGS sequence"/>
</dbReference>
<proteinExistence type="predicted"/>
<feature type="compositionally biased region" description="Low complexity" evidence="4">
    <location>
        <begin position="51"/>
        <end position="63"/>
    </location>
</feature>
<keyword evidence="6" id="KW-1185">Reference proteome</keyword>
<evidence type="ECO:0000256" key="2">
    <source>
        <dbReference type="ARBA" id="ARBA00022737"/>
    </source>
</evidence>
<dbReference type="AlphaFoldDB" id="A0AAD5PH16"/>
<dbReference type="InterPro" id="IPR036322">
    <property type="entry name" value="WD40_repeat_dom_sf"/>
</dbReference>
<dbReference type="EMBL" id="JAIXMP010000007">
    <property type="protein sequence ID" value="KAI9270734.1"/>
    <property type="molecule type" value="Genomic_DNA"/>
</dbReference>
<dbReference type="PROSITE" id="PS50082">
    <property type="entry name" value="WD_REPEATS_2"/>
    <property type="match status" value="2"/>
</dbReference>
<feature type="repeat" description="WD" evidence="3">
    <location>
        <begin position="357"/>
        <end position="393"/>
    </location>
</feature>
<dbReference type="PANTHER" id="PTHR19848">
    <property type="entry name" value="WD40 REPEAT PROTEIN"/>
    <property type="match status" value="1"/>
</dbReference>
<sequence>MIDMDMKTPEPSMKTQIPKNINLDVLLSTIEVYDTSVIGPLGPNSLDTIMTTPGASSSSPTPTDHYLKSNENEQPMKMTRTSKRSSSKRLSKQASIHGEQSVQKPYVPWIVWQQVTWEDWAQLEVGDWLHWPFESWEVTIMEDMMKSFRTKGKKRRLDDIMFNKNAIWESIALKLPGRRAIDCSRFWEDKINNRSQTYRHPVIISCQPRDSKRPSKYELVKKSRYDGKPRVNMNKMAIWSDLKCKLSFGDGSADTLAVQILNKKGKWIKVIAASACNDQPEYNMPGNLRIWSAKNKRTVQLRGHRTSVKLADGTDQDVWHTITDVRVSNDQKLIFTSSHDKYTKIWDGTSGKMLSTLAFHEKKVHQLAVCPDTRDYILASGSADGTAVIWKLNGSGKIGDGIVCTPDSKLTKDPSIDTLVFGRGPSKGILYTGVSSGLASPMGFIQGYDIQKGKTKIYYKNMNGAVCDIDVSKTGRYIISGNHSPFDEYEGDGYVHINDTRTPESIIKARTGHPDVNLVRMSPCERYVASGSPNNETIVLDIRKPDRPLFSLKHQRKELLLLLLCLV</sequence>
<evidence type="ECO:0000313" key="5">
    <source>
        <dbReference type="EMBL" id="KAI9270734.1"/>
    </source>
</evidence>
<dbReference type="Pfam" id="PF00400">
    <property type="entry name" value="WD40"/>
    <property type="match status" value="2"/>
</dbReference>
<dbReference type="SUPFAM" id="SSF50978">
    <property type="entry name" value="WD40 repeat-like"/>
    <property type="match status" value="1"/>
</dbReference>
<dbReference type="PANTHER" id="PTHR19848:SF8">
    <property type="entry name" value="F-BOX AND WD REPEAT DOMAIN CONTAINING 7"/>
    <property type="match status" value="1"/>
</dbReference>
<dbReference type="InterPro" id="IPR015943">
    <property type="entry name" value="WD40/YVTN_repeat-like_dom_sf"/>
</dbReference>
<gene>
    <name evidence="5" type="ORF">BDA99DRAFT_328429</name>
</gene>
<accession>A0AAD5PH16</accession>
<dbReference type="Gene3D" id="2.130.10.10">
    <property type="entry name" value="YVTN repeat-like/Quinoprotein amine dehydrogenase"/>
    <property type="match status" value="1"/>
</dbReference>
<dbReference type="SMART" id="SM00320">
    <property type="entry name" value="WD40"/>
    <property type="match status" value="3"/>
</dbReference>
<dbReference type="InterPro" id="IPR001680">
    <property type="entry name" value="WD40_rpt"/>
</dbReference>
<feature type="repeat" description="WD" evidence="3">
    <location>
        <begin position="322"/>
        <end position="356"/>
    </location>
</feature>
<reference evidence="5" key="1">
    <citation type="journal article" date="2022" name="IScience">
        <title>Evolution of zygomycete secretomes and the origins of terrestrial fungal ecologies.</title>
        <authorList>
            <person name="Chang Y."/>
            <person name="Wang Y."/>
            <person name="Mondo S."/>
            <person name="Ahrendt S."/>
            <person name="Andreopoulos W."/>
            <person name="Barry K."/>
            <person name="Beard J."/>
            <person name="Benny G.L."/>
            <person name="Blankenship S."/>
            <person name="Bonito G."/>
            <person name="Cuomo C."/>
            <person name="Desiro A."/>
            <person name="Gervers K.A."/>
            <person name="Hundley H."/>
            <person name="Kuo A."/>
            <person name="LaButti K."/>
            <person name="Lang B.F."/>
            <person name="Lipzen A."/>
            <person name="O'Donnell K."/>
            <person name="Pangilinan J."/>
            <person name="Reynolds N."/>
            <person name="Sandor L."/>
            <person name="Smith M.E."/>
            <person name="Tsang A."/>
            <person name="Grigoriev I.V."/>
            <person name="Stajich J.E."/>
            <person name="Spatafora J.W."/>
        </authorList>
    </citation>
    <scope>NUCLEOTIDE SEQUENCE</scope>
    <source>
        <strain evidence="5">RSA 2281</strain>
    </source>
</reference>
<comment type="caution">
    <text evidence="5">The sequence shown here is derived from an EMBL/GenBank/DDBJ whole genome shotgun (WGS) entry which is preliminary data.</text>
</comment>
<organism evidence="5 6">
    <name type="scientific">Phascolomyces articulosus</name>
    <dbReference type="NCBI Taxonomy" id="60185"/>
    <lineage>
        <taxon>Eukaryota</taxon>
        <taxon>Fungi</taxon>
        <taxon>Fungi incertae sedis</taxon>
        <taxon>Mucoromycota</taxon>
        <taxon>Mucoromycotina</taxon>
        <taxon>Mucoromycetes</taxon>
        <taxon>Mucorales</taxon>
        <taxon>Lichtheimiaceae</taxon>
        <taxon>Phascolomyces</taxon>
    </lineage>
</organism>
<keyword evidence="1 3" id="KW-0853">WD repeat</keyword>
<feature type="region of interest" description="Disordered" evidence="4">
    <location>
        <begin position="48"/>
        <end position="97"/>
    </location>
</feature>
<evidence type="ECO:0000256" key="1">
    <source>
        <dbReference type="ARBA" id="ARBA00022574"/>
    </source>
</evidence>
<evidence type="ECO:0000256" key="4">
    <source>
        <dbReference type="SAM" id="MobiDB-lite"/>
    </source>
</evidence>
<evidence type="ECO:0000313" key="6">
    <source>
        <dbReference type="Proteomes" id="UP001209540"/>
    </source>
</evidence>
<evidence type="ECO:0000256" key="3">
    <source>
        <dbReference type="PROSITE-ProRule" id="PRU00221"/>
    </source>
</evidence>
<name>A0AAD5PH16_9FUNG</name>
<keyword evidence="2" id="KW-0677">Repeat</keyword>
<protein>
    <submittedName>
        <fullName evidence="5">WD40-repeat-containing domain protein</fullName>
    </submittedName>
</protein>
<reference evidence="5" key="2">
    <citation type="submission" date="2023-02" db="EMBL/GenBank/DDBJ databases">
        <authorList>
            <consortium name="DOE Joint Genome Institute"/>
            <person name="Mondo S.J."/>
            <person name="Chang Y."/>
            <person name="Wang Y."/>
            <person name="Ahrendt S."/>
            <person name="Andreopoulos W."/>
            <person name="Barry K."/>
            <person name="Beard J."/>
            <person name="Benny G.L."/>
            <person name="Blankenship S."/>
            <person name="Bonito G."/>
            <person name="Cuomo C."/>
            <person name="Desiro A."/>
            <person name="Gervers K.A."/>
            <person name="Hundley H."/>
            <person name="Kuo A."/>
            <person name="LaButti K."/>
            <person name="Lang B.F."/>
            <person name="Lipzen A."/>
            <person name="O'Donnell K."/>
            <person name="Pangilinan J."/>
            <person name="Reynolds N."/>
            <person name="Sandor L."/>
            <person name="Smith M.W."/>
            <person name="Tsang A."/>
            <person name="Grigoriev I.V."/>
            <person name="Stajich J.E."/>
            <person name="Spatafora J.W."/>
        </authorList>
    </citation>
    <scope>NUCLEOTIDE SEQUENCE</scope>
    <source>
        <strain evidence="5">RSA 2281</strain>
    </source>
</reference>